<evidence type="ECO:0000256" key="7">
    <source>
        <dbReference type="ARBA" id="ARBA00023157"/>
    </source>
</evidence>
<name>A0A3A3FK37_9BURK</name>
<dbReference type="EMBL" id="QYUO01000002">
    <property type="protein sequence ID" value="RJF95071.1"/>
    <property type="molecule type" value="Genomic_DNA"/>
</dbReference>
<dbReference type="InterPro" id="IPR011118">
    <property type="entry name" value="Tannase/feruloyl_esterase"/>
</dbReference>
<dbReference type="Proteomes" id="UP000265955">
    <property type="component" value="Unassembled WGS sequence"/>
</dbReference>
<dbReference type="GO" id="GO:0052689">
    <property type="term" value="F:carboxylic ester hydrolase activity"/>
    <property type="evidence" value="ECO:0007669"/>
    <property type="project" value="UniProtKB-KW"/>
</dbReference>
<evidence type="ECO:0000256" key="3">
    <source>
        <dbReference type="ARBA" id="ARBA00022723"/>
    </source>
</evidence>
<dbReference type="PANTHER" id="PTHR33938">
    <property type="entry name" value="FERULOYL ESTERASE B-RELATED"/>
    <property type="match status" value="1"/>
</dbReference>
<organism evidence="9 10">
    <name type="scientific">Noviherbaspirillum saxi</name>
    <dbReference type="NCBI Taxonomy" id="2320863"/>
    <lineage>
        <taxon>Bacteria</taxon>
        <taxon>Pseudomonadati</taxon>
        <taxon>Pseudomonadota</taxon>
        <taxon>Betaproteobacteria</taxon>
        <taxon>Burkholderiales</taxon>
        <taxon>Oxalobacteraceae</taxon>
        <taxon>Noviherbaspirillum</taxon>
    </lineage>
</organism>
<evidence type="ECO:0000256" key="5">
    <source>
        <dbReference type="ARBA" id="ARBA00022801"/>
    </source>
</evidence>
<evidence type="ECO:0000256" key="4">
    <source>
        <dbReference type="ARBA" id="ARBA00022729"/>
    </source>
</evidence>
<dbReference type="SUPFAM" id="SSF53474">
    <property type="entry name" value="alpha/beta-Hydrolases"/>
    <property type="match status" value="1"/>
</dbReference>
<proteinExistence type="inferred from homology"/>
<dbReference type="RefSeq" id="WP_119770221.1">
    <property type="nucleotide sequence ID" value="NZ_QYUO01000002.1"/>
</dbReference>
<keyword evidence="7" id="KW-1015">Disulfide bond</keyword>
<keyword evidence="2" id="KW-0719">Serine esterase</keyword>
<dbReference type="AlphaFoldDB" id="A0A3A3FK37"/>
<gene>
    <name evidence="9" type="ORF">D3871_16535</name>
</gene>
<dbReference type="Pfam" id="PF07519">
    <property type="entry name" value="Tannase"/>
    <property type="match status" value="1"/>
</dbReference>
<evidence type="ECO:0000256" key="1">
    <source>
        <dbReference type="ARBA" id="ARBA00006249"/>
    </source>
</evidence>
<reference evidence="10" key="1">
    <citation type="submission" date="2018-09" db="EMBL/GenBank/DDBJ databases">
        <authorList>
            <person name="Zhu H."/>
        </authorList>
    </citation>
    <scope>NUCLEOTIDE SEQUENCE [LARGE SCALE GENOMIC DNA]</scope>
    <source>
        <strain evidence="10">K1R23-30</strain>
    </source>
</reference>
<comment type="caution">
    <text evidence="9">The sequence shown here is derived from an EMBL/GenBank/DDBJ whole genome shotgun (WGS) entry which is preliminary data.</text>
</comment>
<keyword evidence="4" id="KW-0732">Signal</keyword>
<evidence type="ECO:0000256" key="8">
    <source>
        <dbReference type="SAM" id="MobiDB-lite"/>
    </source>
</evidence>
<comment type="similarity">
    <text evidence="1">Belongs to the tannase family.</text>
</comment>
<protein>
    <submittedName>
        <fullName evidence="9">Tannase/feruloyl esterase family alpha/beta hydrolase</fullName>
    </submittedName>
</protein>
<dbReference type="GO" id="GO:0046872">
    <property type="term" value="F:metal ion binding"/>
    <property type="evidence" value="ECO:0007669"/>
    <property type="project" value="UniProtKB-KW"/>
</dbReference>
<accession>A0A3A3FK37</accession>
<evidence type="ECO:0000256" key="2">
    <source>
        <dbReference type="ARBA" id="ARBA00022487"/>
    </source>
</evidence>
<evidence type="ECO:0000313" key="9">
    <source>
        <dbReference type="EMBL" id="RJF95071.1"/>
    </source>
</evidence>
<keyword evidence="3" id="KW-0479">Metal-binding</keyword>
<dbReference type="InterPro" id="IPR029058">
    <property type="entry name" value="AB_hydrolase_fold"/>
</dbReference>
<keyword evidence="10" id="KW-1185">Reference proteome</keyword>
<evidence type="ECO:0000313" key="10">
    <source>
        <dbReference type="Proteomes" id="UP000265955"/>
    </source>
</evidence>
<feature type="region of interest" description="Disordered" evidence="8">
    <location>
        <begin position="179"/>
        <end position="198"/>
    </location>
</feature>
<keyword evidence="5 9" id="KW-0378">Hydrolase</keyword>
<dbReference type="PANTHER" id="PTHR33938:SF15">
    <property type="entry name" value="FERULOYL ESTERASE B-RELATED"/>
    <property type="match status" value="1"/>
</dbReference>
<evidence type="ECO:0000256" key="6">
    <source>
        <dbReference type="ARBA" id="ARBA00022837"/>
    </source>
</evidence>
<dbReference type="OrthoDB" id="7062032at2"/>
<keyword evidence="6" id="KW-0106">Calcium</keyword>
<sequence>MNLIHHDVKASHVASAIATLLYVASLSGCGSDTATTNTSLPDQTAGQTTLSCDDSIKTGFKPDANTTVLLVKAFKKGEPLLLTGSPTATTPTAANDLCLVKLNVGPGNPGPADAPSTSPGIGIEVWLPAKQNWNGRFHATGNGGFGGSTEGSITALSGIGAANDVRRASAIAGTEGAVTASENMGHTDPTGSGSWAMNPDGTINTVLWRDFSERSVHEMAVKAKALATAYYGSAPKYSYFDGASTGGRQALKAAQANPADFDGIISAVPAINWTKFTTAELYPQIVWQRDLVDKGIPIPTYEQQDLVSNAAINACDVVGEQHLGYILDQSQCGYDPTKDAKVLCPGVVGNGGVVGASTSPSCVNVAQAQAINKIWYGPTADGNVPAPAIDNGWNVTLSGAQKWYGLPRGTSLYQASFTKATGLPFGLANPNAAFSIGTDMVALELQNSKIAGPGLRNATGNGVNGWKSLSYSQFSNAFDQGVVLQPQFANINTDNPDLTAFKNRGGKILHYHGVNDELIFSQGSVNYYNRVLNQMGGMANVQNFYRFFLVPGNGHGSVNATSNEAATPPTFVPGQMYKLMTDWVEKGIVPDRINLNSLPGSPTPISQPICPYPQKATYRSGDPKQAASYTCS</sequence>
<feature type="compositionally biased region" description="Polar residues" evidence="8">
    <location>
        <begin position="180"/>
        <end position="198"/>
    </location>
</feature>